<comment type="catalytic activity">
    <reaction evidence="12 15">
        <text>2 H2O2 = O2 + 2 H2O</text>
        <dbReference type="Rhea" id="RHEA:20309"/>
        <dbReference type="ChEBI" id="CHEBI:15377"/>
        <dbReference type="ChEBI" id="CHEBI:15379"/>
        <dbReference type="ChEBI" id="CHEBI:16240"/>
        <dbReference type="EC" id="1.11.1.6"/>
    </reaction>
</comment>
<dbReference type="EMBL" id="WNKX01000002">
    <property type="protein sequence ID" value="MTW09460.1"/>
    <property type="molecule type" value="Genomic_DNA"/>
</dbReference>
<dbReference type="RefSeq" id="WP_155452453.1">
    <property type="nucleotide sequence ID" value="NZ_WNKX01000002.1"/>
</dbReference>
<comment type="cofactor">
    <cofactor evidence="1 14">
        <name>heme</name>
        <dbReference type="ChEBI" id="CHEBI:30413"/>
    </cofactor>
</comment>
<dbReference type="InterPro" id="IPR002226">
    <property type="entry name" value="Catalase_haem_BS"/>
</dbReference>
<evidence type="ECO:0000256" key="5">
    <source>
        <dbReference type="ARBA" id="ARBA00012314"/>
    </source>
</evidence>
<evidence type="ECO:0000256" key="14">
    <source>
        <dbReference type="PIRSR" id="PIRSR038928-2"/>
    </source>
</evidence>
<comment type="function">
    <text evidence="2">Decomposes hydrogen peroxide into water and oxygen; serves to protect cells from the toxic effects of hydrogen peroxide.</text>
</comment>
<reference evidence="18 19" key="1">
    <citation type="submission" date="2019-11" db="EMBL/GenBank/DDBJ databases">
        <title>Type strains purchased from KCTC, JCM and DSMZ.</title>
        <authorList>
            <person name="Lu H."/>
        </authorList>
    </citation>
    <scope>NUCLEOTIDE SEQUENCE [LARGE SCALE GENOMIC DNA]</scope>
    <source>
        <strain evidence="18 19">JCM 31587</strain>
    </source>
</reference>
<evidence type="ECO:0000313" key="18">
    <source>
        <dbReference type="EMBL" id="MTW09460.1"/>
    </source>
</evidence>
<evidence type="ECO:0000256" key="13">
    <source>
        <dbReference type="PIRSR" id="PIRSR038928-1"/>
    </source>
</evidence>
<evidence type="ECO:0000256" key="9">
    <source>
        <dbReference type="ARBA" id="ARBA00023002"/>
    </source>
</evidence>
<dbReference type="InterPro" id="IPR011614">
    <property type="entry name" value="Catalase_core"/>
</dbReference>
<evidence type="ECO:0000259" key="17">
    <source>
        <dbReference type="SMART" id="SM01060"/>
    </source>
</evidence>
<dbReference type="CDD" id="cd08156">
    <property type="entry name" value="catalase_clade_3"/>
    <property type="match status" value="1"/>
</dbReference>
<dbReference type="Proteomes" id="UP000472320">
    <property type="component" value="Unassembled WGS sequence"/>
</dbReference>
<dbReference type="GO" id="GO:0046872">
    <property type="term" value="F:metal ion binding"/>
    <property type="evidence" value="ECO:0007669"/>
    <property type="project" value="UniProtKB-KW"/>
</dbReference>
<evidence type="ECO:0000256" key="3">
    <source>
        <dbReference type="ARBA" id="ARBA00005329"/>
    </source>
</evidence>
<feature type="active site" evidence="13">
    <location>
        <position position="53"/>
    </location>
</feature>
<sequence>MDRKLTTAAGAPVADNQNVETAGPRGPMLLQDVWHLEKLAHFHREVIPERRMHAKGSGAFGTFTVTHDITRYTKAALFGAVGKKTEVFARFSTVAGERGAADAERDIRGFAVKFYTEQGNWDVVGNNTPVFFMRDPLKFPDLNHAVKRDPRTNLRSAENNWDYWTLLPEALHQVTIVMSERGIPASYRHMHGFGSHTFSFINAQGERHWVKFHFVTQQGIVNLTDAEAAELIAKDRESSQRDLFEAIERGEYPRWTLKVQLMTEQQAAQSSFNPFDLTKVWPHKDYPLHEVGVLELNRNPDNYHADVEQAAFTPANVVPGIGFSPDRMLQSRLFAYGDAQRYRLGVNHHAIPVNTPRCPFHSYHRDGAMRVDGNQGGTIGYEPNSKGEWQEQAAYAEPPLALDGAAARWNHRADDDYYSQPRALFRLMDEQQRQFLFDNTARSLAGVPLHIQQRHILNCNKADEAYGAGVSAALDKLRPLW</sequence>
<proteinExistence type="inferred from homology"/>
<dbReference type="PANTHER" id="PTHR11465:SF61">
    <property type="entry name" value="CATALASE"/>
    <property type="match status" value="1"/>
</dbReference>
<dbReference type="Pfam" id="PF06628">
    <property type="entry name" value="Catalase-rel"/>
    <property type="match status" value="1"/>
</dbReference>
<dbReference type="GO" id="GO:0042744">
    <property type="term" value="P:hydrogen peroxide catabolic process"/>
    <property type="evidence" value="ECO:0007669"/>
    <property type="project" value="UniProtKB-KW"/>
</dbReference>
<dbReference type="PIRSF" id="PIRSF038928">
    <property type="entry name" value="Catalase_clade1-3"/>
    <property type="match status" value="1"/>
</dbReference>
<keyword evidence="19" id="KW-1185">Reference proteome</keyword>
<evidence type="ECO:0000256" key="12">
    <source>
        <dbReference type="ARBA" id="ARBA00049254"/>
    </source>
</evidence>
<dbReference type="EC" id="1.11.1.6" evidence="5 15"/>
<dbReference type="InterPro" id="IPR024711">
    <property type="entry name" value="Catalase_clade1/3"/>
</dbReference>
<dbReference type="PANTHER" id="PTHR11465">
    <property type="entry name" value="CATALASE"/>
    <property type="match status" value="1"/>
</dbReference>
<dbReference type="GO" id="GO:0042542">
    <property type="term" value="P:response to hydrogen peroxide"/>
    <property type="evidence" value="ECO:0007669"/>
    <property type="project" value="TreeGrafter"/>
</dbReference>
<dbReference type="InterPro" id="IPR018028">
    <property type="entry name" value="Catalase"/>
</dbReference>
<evidence type="ECO:0000256" key="4">
    <source>
        <dbReference type="ARBA" id="ARBA00011738"/>
    </source>
</evidence>
<keyword evidence="6 15" id="KW-0575">Peroxidase</keyword>
<accession>A0A6L6QB61</accession>
<comment type="caution">
    <text evidence="18">The sequence shown here is derived from an EMBL/GenBank/DDBJ whole genome shotgun (WGS) entry which is preliminary data.</text>
</comment>
<dbReference type="GO" id="GO:0005737">
    <property type="term" value="C:cytoplasm"/>
    <property type="evidence" value="ECO:0007669"/>
    <property type="project" value="TreeGrafter"/>
</dbReference>
<evidence type="ECO:0000313" key="19">
    <source>
        <dbReference type="Proteomes" id="UP000472320"/>
    </source>
</evidence>
<dbReference type="GO" id="GO:0020037">
    <property type="term" value="F:heme binding"/>
    <property type="evidence" value="ECO:0007669"/>
    <property type="project" value="InterPro"/>
</dbReference>
<dbReference type="FunFam" id="2.40.180.10:FF:000001">
    <property type="entry name" value="Catalase"/>
    <property type="match status" value="1"/>
</dbReference>
<gene>
    <name evidence="18" type="ORF">GM658_02510</name>
</gene>
<keyword evidence="9 15" id="KW-0560">Oxidoreductase</keyword>
<dbReference type="OrthoDB" id="9761719at2"/>
<dbReference type="InterPro" id="IPR024708">
    <property type="entry name" value="Catalase_AS"/>
</dbReference>
<keyword evidence="7 14" id="KW-0349">Heme</keyword>
<evidence type="ECO:0000256" key="10">
    <source>
        <dbReference type="ARBA" id="ARBA00023004"/>
    </source>
</evidence>
<comment type="similarity">
    <text evidence="3 15">Belongs to the catalase family.</text>
</comment>
<evidence type="ECO:0000256" key="11">
    <source>
        <dbReference type="ARBA" id="ARBA00023324"/>
    </source>
</evidence>
<dbReference type="SMART" id="SM01060">
    <property type="entry name" value="Catalase"/>
    <property type="match status" value="1"/>
</dbReference>
<feature type="region of interest" description="Disordered" evidence="16">
    <location>
        <begin position="1"/>
        <end position="24"/>
    </location>
</feature>
<dbReference type="PROSITE" id="PS51402">
    <property type="entry name" value="CATALASE_3"/>
    <property type="match status" value="1"/>
</dbReference>
<dbReference type="GO" id="GO:0004096">
    <property type="term" value="F:catalase activity"/>
    <property type="evidence" value="ECO:0007669"/>
    <property type="project" value="UniProtKB-EC"/>
</dbReference>
<dbReference type="SUPFAM" id="SSF56634">
    <property type="entry name" value="Heme-dependent catalase-like"/>
    <property type="match status" value="1"/>
</dbReference>
<evidence type="ECO:0000256" key="16">
    <source>
        <dbReference type="SAM" id="MobiDB-lite"/>
    </source>
</evidence>
<organism evidence="18 19">
    <name type="scientific">Massilia eburnea</name>
    <dbReference type="NCBI Taxonomy" id="1776165"/>
    <lineage>
        <taxon>Bacteria</taxon>
        <taxon>Pseudomonadati</taxon>
        <taxon>Pseudomonadota</taxon>
        <taxon>Betaproteobacteria</taxon>
        <taxon>Burkholderiales</taxon>
        <taxon>Oxalobacteraceae</taxon>
        <taxon>Telluria group</taxon>
        <taxon>Massilia</taxon>
    </lineage>
</organism>
<evidence type="ECO:0000256" key="8">
    <source>
        <dbReference type="ARBA" id="ARBA00022723"/>
    </source>
</evidence>
<evidence type="ECO:0000256" key="2">
    <source>
        <dbReference type="ARBA" id="ARBA00002974"/>
    </source>
</evidence>
<comment type="subunit">
    <text evidence="4">Homodimer.</text>
</comment>
<dbReference type="PRINTS" id="PR00067">
    <property type="entry name" value="CATALASE"/>
</dbReference>
<protein>
    <recommendedName>
        <fullName evidence="5 15">Catalase</fullName>
        <ecNumber evidence="5 15">1.11.1.6</ecNumber>
    </recommendedName>
</protein>
<dbReference type="InterPro" id="IPR040333">
    <property type="entry name" value="Catalase_3"/>
</dbReference>
<dbReference type="AlphaFoldDB" id="A0A6L6QB61"/>
<keyword evidence="10 14" id="KW-0408">Iron</keyword>
<dbReference type="InterPro" id="IPR020835">
    <property type="entry name" value="Catalase_sf"/>
</dbReference>
<dbReference type="PROSITE" id="PS00438">
    <property type="entry name" value="CATALASE_2"/>
    <property type="match status" value="1"/>
</dbReference>
<feature type="active site" evidence="13">
    <location>
        <position position="126"/>
    </location>
</feature>
<dbReference type="InterPro" id="IPR010582">
    <property type="entry name" value="Catalase_immune_responsive"/>
</dbReference>
<feature type="binding site" description="axial binding residue" evidence="14">
    <location>
        <position position="336"/>
    </location>
    <ligand>
        <name>heme</name>
        <dbReference type="ChEBI" id="CHEBI:30413"/>
    </ligand>
    <ligandPart>
        <name>Fe</name>
        <dbReference type="ChEBI" id="CHEBI:18248"/>
    </ligandPart>
</feature>
<keyword evidence="11 15" id="KW-0376">Hydrogen peroxide</keyword>
<evidence type="ECO:0000256" key="7">
    <source>
        <dbReference type="ARBA" id="ARBA00022617"/>
    </source>
</evidence>
<evidence type="ECO:0000256" key="6">
    <source>
        <dbReference type="ARBA" id="ARBA00022559"/>
    </source>
</evidence>
<name>A0A6L6QB61_9BURK</name>
<dbReference type="Pfam" id="PF00199">
    <property type="entry name" value="Catalase"/>
    <property type="match status" value="1"/>
</dbReference>
<keyword evidence="8 14" id="KW-0479">Metal-binding</keyword>
<evidence type="ECO:0000256" key="1">
    <source>
        <dbReference type="ARBA" id="ARBA00001971"/>
    </source>
</evidence>
<evidence type="ECO:0000256" key="15">
    <source>
        <dbReference type="RuleBase" id="RU000498"/>
    </source>
</evidence>
<feature type="domain" description="Catalase core" evidence="17">
    <location>
        <begin position="6"/>
        <end position="390"/>
    </location>
</feature>
<dbReference type="PROSITE" id="PS00437">
    <property type="entry name" value="CATALASE_1"/>
    <property type="match status" value="1"/>
</dbReference>
<dbReference type="Gene3D" id="2.40.180.10">
    <property type="entry name" value="Catalase core domain"/>
    <property type="match status" value="1"/>
</dbReference>